<dbReference type="Proteomes" id="UP000050795">
    <property type="component" value="Unassembled WGS sequence"/>
</dbReference>
<proteinExistence type="predicted"/>
<reference evidence="2" key="2">
    <citation type="submission" date="2023-11" db="UniProtKB">
        <authorList>
            <consortium name="WormBaseParasite"/>
        </authorList>
    </citation>
    <scope>IDENTIFICATION</scope>
</reference>
<accession>A0AA85JV20</accession>
<dbReference type="InterPro" id="IPR037177">
    <property type="entry name" value="DLC_sf"/>
</dbReference>
<dbReference type="SMART" id="SM01375">
    <property type="entry name" value="Dynein_light"/>
    <property type="match status" value="1"/>
</dbReference>
<dbReference type="GO" id="GO:0007017">
    <property type="term" value="P:microtubule-based process"/>
    <property type="evidence" value="ECO:0007669"/>
    <property type="project" value="InterPro"/>
</dbReference>
<dbReference type="Pfam" id="PF01221">
    <property type="entry name" value="Dynein_light"/>
    <property type="match status" value="1"/>
</dbReference>
<dbReference type="SUPFAM" id="SSF54648">
    <property type="entry name" value="DLC"/>
    <property type="match status" value="1"/>
</dbReference>
<dbReference type="Gene3D" id="3.30.740.10">
    <property type="entry name" value="Protein Inhibitor Of Neuronal Nitric Oxide Synthase"/>
    <property type="match status" value="1"/>
</dbReference>
<keyword evidence="1" id="KW-1185">Reference proteome</keyword>
<evidence type="ECO:0008006" key="3">
    <source>
        <dbReference type="Google" id="ProtNLM"/>
    </source>
</evidence>
<evidence type="ECO:0000313" key="2">
    <source>
        <dbReference type="WBParaSite" id="TREG1_44260.1"/>
    </source>
</evidence>
<evidence type="ECO:0000313" key="1">
    <source>
        <dbReference type="Proteomes" id="UP000050795"/>
    </source>
</evidence>
<dbReference type="GO" id="GO:0030286">
    <property type="term" value="C:dynein complex"/>
    <property type="evidence" value="ECO:0007669"/>
    <property type="project" value="InterPro"/>
</dbReference>
<dbReference type="AlphaFoldDB" id="A0AA85JV20"/>
<sequence>MKRFKIYEKSIRIKKIYMDKEMYRSVIDIVITAIHAYNNDYNKMKVFIKEKLDQKYSPKWQCIIDHNLNSLPPEPAEYLILFRCHDTDYFIFKTNQM</sequence>
<name>A0AA85JV20_TRIRE</name>
<reference evidence="1" key="1">
    <citation type="submission" date="2022-06" db="EMBL/GenBank/DDBJ databases">
        <authorList>
            <person name="Berger JAMES D."/>
            <person name="Berger JAMES D."/>
        </authorList>
    </citation>
    <scope>NUCLEOTIDE SEQUENCE [LARGE SCALE GENOMIC DNA]</scope>
</reference>
<protein>
    <recommendedName>
        <fullName evidence="3">Dynein light chain</fullName>
    </recommendedName>
</protein>
<dbReference type="InterPro" id="IPR001372">
    <property type="entry name" value="Dynein_light_chain_typ-1/2"/>
</dbReference>
<dbReference type="WBParaSite" id="TREG1_44260.1">
    <property type="protein sequence ID" value="TREG1_44260.1"/>
    <property type="gene ID" value="TREG1_44260"/>
</dbReference>
<organism evidence="1 2">
    <name type="scientific">Trichobilharzia regenti</name>
    <name type="common">Nasal bird schistosome</name>
    <dbReference type="NCBI Taxonomy" id="157069"/>
    <lineage>
        <taxon>Eukaryota</taxon>
        <taxon>Metazoa</taxon>
        <taxon>Spiralia</taxon>
        <taxon>Lophotrochozoa</taxon>
        <taxon>Platyhelminthes</taxon>
        <taxon>Trematoda</taxon>
        <taxon>Digenea</taxon>
        <taxon>Strigeidida</taxon>
        <taxon>Schistosomatoidea</taxon>
        <taxon>Schistosomatidae</taxon>
        <taxon>Trichobilharzia</taxon>
    </lineage>
</organism>